<comment type="caution">
    <text evidence="2">The sequence shown here is derived from an EMBL/GenBank/DDBJ whole genome shotgun (WGS) entry which is preliminary data.</text>
</comment>
<evidence type="ECO:0000313" key="3">
    <source>
        <dbReference type="Proteomes" id="UP000324222"/>
    </source>
</evidence>
<sequence>MVEGRVRMGGGAGRGQGQGARLPGCQGRRDDRMARCKLTSKRMRTTLNSGFVSVFAHFSAPRHTAQQEAQHSLAATGNTINSSGKHMRLEI</sequence>
<evidence type="ECO:0000256" key="1">
    <source>
        <dbReference type="SAM" id="MobiDB-lite"/>
    </source>
</evidence>
<dbReference type="AlphaFoldDB" id="A0A5B7DGV8"/>
<accession>A0A5B7DGV8</accession>
<organism evidence="2 3">
    <name type="scientific">Portunus trituberculatus</name>
    <name type="common">Swimming crab</name>
    <name type="synonym">Neptunus trituberculatus</name>
    <dbReference type="NCBI Taxonomy" id="210409"/>
    <lineage>
        <taxon>Eukaryota</taxon>
        <taxon>Metazoa</taxon>
        <taxon>Ecdysozoa</taxon>
        <taxon>Arthropoda</taxon>
        <taxon>Crustacea</taxon>
        <taxon>Multicrustacea</taxon>
        <taxon>Malacostraca</taxon>
        <taxon>Eumalacostraca</taxon>
        <taxon>Eucarida</taxon>
        <taxon>Decapoda</taxon>
        <taxon>Pleocyemata</taxon>
        <taxon>Brachyura</taxon>
        <taxon>Eubrachyura</taxon>
        <taxon>Portunoidea</taxon>
        <taxon>Portunidae</taxon>
        <taxon>Portuninae</taxon>
        <taxon>Portunus</taxon>
    </lineage>
</organism>
<feature type="compositionally biased region" description="Gly residues" evidence="1">
    <location>
        <begin position="7"/>
        <end position="18"/>
    </location>
</feature>
<dbReference type="Proteomes" id="UP000324222">
    <property type="component" value="Unassembled WGS sequence"/>
</dbReference>
<name>A0A5B7DGV8_PORTR</name>
<reference evidence="2 3" key="1">
    <citation type="submission" date="2019-05" db="EMBL/GenBank/DDBJ databases">
        <title>Another draft genome of Portunus trituberculatus and its Hox gene families provides insights of decapod evolution.</title>
        <authorList>
            <person name="Jeong J.-H."/>
            <person name="Song I."/>
            <person name="Kim S."/>
            <person name="Choi T."/>
            <person name="Kim D."/>
            <person name="Ryu S."/>
            <person name="Kim W."/>
        </authorList>
    </citation>
    <scope>NUCLEOTIDE SEQUENCE [LARGE SCALE GENOMIC DNA]</scope>
    <source>
        <tissue evidence="2">Muscle</tissue>
    </source>
</reference>
<proteinExistence type="predicted"/>
<feature type="region of interest" description="Disordered" evidence="1">
    <location>
        <begin position="1"/>
        <end position="31"/>
    </location>
</feature>
<evidence type="ECO:0000313" key="2">
    <source>
        <dbReference type="EMBL" id="MPC20712.1"/>
    </source>
</evidence>
<keyword evidence="3" id="KW-1185">Reference proteome</keyword>
<gene>
    <name evidence="2" type="ORF">E2C01_013667</name>
</gene>
<dbReference type="EMBL" id="VSRR010000902">
    <property type="protein sequence ID" value="MPC20712.1"/>
    <property type="molecule type" value="Genomic_DNA"/>
</dbReference>
<protein>
    <submittedName>
        <fullName evidence="2">Uncharacterized protein</fullName>
    </submittedName>
</protein>